<feature type="signal peptide" evidence="2">
    <location>
        <begin position="1"/>
        <end position="22"/>
    </location>
</feature>
<organism evidence="3 4">
    <name type="scientific">Heterodera trifolii</name>
    <dbReference type="NCBI Taxonomy" id="157864"/>
    <lineage>
        <taxon>Eukaryota</taxon>
        <taxon>Metazoa</taxon>
        <taxon>Ecdysozoa</taxon>
        <taxon>Nematoda</taxon>
        <taxon>Chromadorea</taxon>
        <taxon>Rhabditida</taxon>
        <taxon>Tylenchina</taxon>
        <taxon>Tylenchomorpha</taxon>
        <taxon>Tylenchoidea</taxon>
        <taxon>Heteroderidae</taxon>
        <taxon>Heteroderinae</taxon>
        <taxon>Heterodera</taxon>
    </lineage>
</organism>
<reference evidence="3 4" key="1">
    <citation type="submission" date="2024-10" db="EMBL/GenBank/DDBJ databases">
        <authorList>
            <person name="Kim D."/>
        </authorList>
    </citation>
    <scope>NUCLEOTIDE SEQUENCE [LARGE SCALE GENOMIC DNA]</scope>
    <source>
        <strain evidence="3">BH-2024</strain>
    </source>
</reference>
<dbReference type="EMBL" id="JBICBT010000490">
    <property type="protein sequence ID" value="KAL3111993.1"/>
    <property type="molecule type" value="Genomic_DNA"/>
</dbReference>
<evidence type="ECO:0000256" key="1">
    <source>
        <dbReference type="SAM" id="Phobius"/>
    </source>
</evidence>
<keyword evidence="2" id="KW-0732">Signal</keyword>
<feature type="chain" id="PRO_5044850587" evidence="2">
    <location>
        <begin position="23"/>
        <end position="207"/>
    </location>
</feature>
<protein>
    <submittedName>
        <fullName evidence="3">Uncharacterized protein</fullName>
    </submittedName>
</protein>
<proteinExistence type="predicted"/>
<sequence>MPFKWFVCFFVVIPFCAPMVSCFISNPDDDDCINAIRYRDGTPPPELVEFVYANVRPIYQDEAKKADIVKNTYQEDCLDLGFAGIGYMGCQTLMCKDKNGNDIFRVNACVQDKNKCPQKFHDICNAKGGEGNCEFCSEMVDKKVCNSLPEKINLDQSHPVPEPTKLTIVIEPQVISGVGVTKTTVFSSPFYIIVFGAMAAYFMALIR</sequence>
<dbReference type="AlphaFoldDB" id="A0ABD2LA14"/>
<evidence type="ECO:0000313" key="4">
    <source>
        <dbReference type="Proteomes" id="UP001620626"/>
    </source>
</evidence>
<comment type="caution">
    <text evidence="3">The sequence shown here is derived from an EMBL/GenBank/DDBJ whole genome shotgun (WGS) entry which is preliminary data.</text>
</comment>
<keyword evidence="1" id="KW-1133">Transmembrane helix</keyword>
<keyword evidence="4" id="KW-1185">Reference proteome</keyword>
<feature type="transmembrane region" description="Helical" evidence="1">
    <location>
        <begin position="188"/>
        <end position="206"/>
    </location>
</feature>
<keyword evidence="1" id="KW-0812">Transmembrane</keyword>
<evidence type="ECO:0000256" key="2">
    <source>
        <dbReference type="SAM" id="SignalP"/>
    </source>
</evidence>
<name>A0ABD2LA14_9BILA</name>
<gene>
    <name evidence="3" type="ORF">niasHT_019283</name>
</gene>
<evidence type="ECO:0000313" key="3">
    <source>
        <dbReference type="EMBL" id="KAL3111993.1"/>
    </source>
</evidence>
<dbReference type="Proteomes" id="UP001620626">
    <property type="component" value="Unassembled WGS sequence"/>
</dbReference>
<keyword evidence="1" id="KW-0472">Membrane</keyword>
<accession>A0ABD2LA14</accession>